<feature type="binding site" description="in other chain" evidence="7">
    <location>
        <begin position="240"/>
        <end position="243"/>
    </location>
    <ligand>
        <name>pyridoxal 5'-phosphate</name>
        <dbReference type="ChEBI" id="CHEBI:597326"/>
        <note>ligand shared between dimeric partners</note>
    </ligand>
</feature>
<dbReference type="Pfam" id="PF00155">
    <property type="entry name" value="Aminotran_1_2"/>
    <property type="match status" value="1"/>
</dbReference>
<evidence type="ECO:0000256" key="4">
    <source>
        <dbReference type="ARBA" id="ARBA00022679"/>
    </source>
</evidence>
<comment type="similarity">
    <text evidence="3">Belongs to the class-II pyridoxal-phosphate-dependent aminotransferase family. BioF subfamily.</text>
</comment>
<feature type="domain" description="Aminotransferase class I/classII large" evidence="8">
    <location>
        <begin position="44"/>
        <end position="386"/>
    </location>
</feature>
<dbReference type="InterPro" id="IPR011282">
    <property type="entry name" value="2am3keto_CoA_ligase"/>
</dbReference>
<dbReference type="InterPro" id="IPR015422">
    <property type="entry name" value="PyrdxlP-dep_Trfase_small"/>
</dbReference>
<dbReference type="InterPro" id="IPR015421">
    <property type="entry name" value="PyrdxlP-dep_Trfase_major"/>
</dbReference>
<dbReference type="InterPro" id="IPR050087">
    <property type="entry name" value="AON_synthase_class-II"/>
</dbReference>
<protein>
    <recommendedName>
        <fullName evidence="7">2-amino-3-ketobutyrate coenzyme A ligase</fullName>
        <shortName evidence="7">AKB ligase</shortName>
        <ecNumber evidence="7">2.3.1.29</ecNumber>
    </recommendedName>
    <alternativeName>
        <fullName evidence="7">Glycine acetyltransferase</fullName>
    </alternativeName>
</protein>
<organism evidence="9 10">
    <name type="scientific">Neptunomonas japonica JAMM 1380</name>
    <dbReference type="NCBI Taxonomy" id="1441457"/>
    <lineage>
        <taxon>Bacteria</taxon>
        <taxon>Pseudomonadati</taxon>
        <taxon>Pseudomonadota</taxon>
        <taxon>Gammaproteobacteria</taxon>
        <taxon>Oceanospirillales</taxon>
        <taxon>Oceanospirillaceae</taxon>
        <taxon>Neptunomonas</taxon>
    </lineage>
</organism>
<sequence>MNRSDFLQQLVLQTDQLKAEGLFKAERAIVSPQEAAIELTDGNKVINFCANNYLGLSNHPALIKAAKRGLDEHGFGMSSVRFICGTQDIHKQLEAALSQFLGLEDAILYSSCFDANGGLFETLLGADDVIISDALNHASIIDGVRLSKAQRLRYANNDLVALEQCLQQSQDARVRLIATDGVFSMDGVIANLQGICDLADQYNALVMVDDSHAVGFVGENGRGSHELCEVMGRVDIITGTLGKALGGASGGYTAGKREVIEWLRQRSRPYLFSNSLAPAIVQASLQALELVEAGDELRKQLNKNADYFRQQMELAGFTLSGSGHAIIPVMIGDAALASTLADRLLKEGIYVIGFSFPVVPKGQARIRTQMSAAHTREQLDQAISAFTRLARELGII</sequence>
<dbReference type="PANTHER" id="PTHR13693:SF102">
    <property type="entry name" value="2-AMINO-3-KETOBUTYRATE COENZYME A LIGASE, MITOCHONDRIAL"/>
    <property type="match status" value="1"/>
</dbReference>
<dbReference type="PANTHER" id="PTHR13693">
    <property type="entry name" value="CLASS II AMINOTRANSFERASE/8-AMINO-7-OXONONANOATE SYNTHASE"/>
    <property type="match status" value="1"/>
</dbReference>
<feature type="modified residue" description="N6-(pyridoxal phosphate)lysine" evidence="7">
    <location>
        <position position="243"/>
    </location>
</feature>
<evidence type="ECO:0000256" key="1">
    <source>
        <dbReference type="ARBA" id="ARBA00004746"/>
    </source>
</evidence>
<evidence type="ECO:0000259" key="8">
    <source>
        <dbReference type="Pfam" id="PF00155"/>
    </source>
</evidence>
<dbReference type="KEGG" id="njp:NEJAP_3351"/>
<dbReference type="FunFam" id="3.90.1150.10:FF:000004">
    <property type="entry name" value="2-amino-3-ketobutyrate coenzyme A ligase"/>
    <property type="match status" value="1"/>
</dbReference>
<name>A0A7R6SX16_9GAMM</name>
<dbReference type="InterPro" id="IPR004839">
    <property type="entry name" value="Aminotransferase_I/II_large"/>
</dbReference>
<comment type="pathway">
    <text evidence="7">Amino-acid degradation; L-threonine degradation via oxydo-reductase pathway; glycine from L-threonine: step 2/2.</text>
</comment>
<feature type="binding site" description="in other chain" evidence="7">
    <location>
        <position position="184"/>
    </location>
    <ligand>
        <name>pyridoxal 5'-phosphate</name>
        <dbReference type="ChEBI" id="CHEBI:597326"/>
        <note>ligand shared between dimeric partners</note>
    </ligand>
</feature>
<dbReference type="InterPro" id="IPR015424">
    <property type="entry name" value="PyrdxlP-dep_Trfase"/>
</dbReference>
<comment type="cofactor">
    <cofactor evidence="7">
        <name>pyridoxal 5'-phosphate</name>
        <dbReference type="ChEBI" id="CHEBI:597326"/>
    </cofactor>
    <text evidence="7">Binds 1 pyridoxal phosphate per subunit.</text>
</comment>
<dbReference type="InterPro" id="IPR001917">
    <property type="entry name" value="Aminotrans_II_pyridoxalP_BS"/>
</dbReference>
<dbReference type="GO" id="GO:0008890">
    <property type="term" value="F:glycine C-acetyltransferase activity"/>
    <property type="evidence" value="ECO:0007669"/>
    <property type="project" value="UniProtKB-UniRule"/>
</dbReference>
<keyword evidence="4 7" id="KW-0808">Transferase</keyword>
<dbReference type="AlphaFoldDB" id="A0A7R6SX16"/>
<reference evidence="9 10" key="1">
    <citation type="journal article" date="2008" name="Int. J. Syst. Evol. Microbiol.">
        <title>Neptunomonas japonica sp. nov., an Osedax japonicus symbiont-like bacterium isolated from sediment adjacent to sperm whale carcasses off Kagoshima, Japan.</title>
        <authorList>
            <person name="Miyazaki M."/>
            <person name="Nogi Y."/>
            <person name="Fujiwara Y."/>
            <person name="Kawato M."/>
            <person name="Kubokawa K."/>
            <person name="Horikoshi K."/>
        </authorList>
    </citation>
    <scope>NUCLEOTIDE SEQUENCE [LARGE SCALE GENOMIC DNA]</scope>
    <source>
        <strain evidence="9 10">JAMM 1380</strain>
    </source>
</reference>
<dbReference type="UniPathway" id="UPA00046">
    <property type="reaction ID" value="UER00506"/>
</dbReference>
<keyword evidence="6 7" id="KW-0012">Acyltransferase</keyword>
<dbReference type="EC" id="2.3.1.29" evidence="7"/>
<dbReference type="GO" id="GO:0030170">
    <property type="term" value="F:pyridoxal phosphate binding"/>
    <property type="evidence" value="ECO:0007669"/>
    <property type="project" value="UniProtKB-UniRule"/>
</dbReference>
<gene>
    <name evidence="7 9" type="primary">kbl</name>
    <name evidence="9" type="ORF">NEJAP_3351</name>
</gene>
<evidence type="ECO:0000256" key="3">
    <source>
        <dbReference type="ARBA" id="ARBA00010008"/>
    </source>
</evidence>
<dbReference type="Proteomes" id="UP000595332">
    <property type="component" value="Chromosome"/>
</dbReference>
<dbReference type="FunFam" id="3.40.640.10:FF:000006">
    <property type="entry name" value="5-aminolevulinate synthase, mitochondrial"/>
    <property type="match status" value="1"/>
</dbReference>
<evidence type="ECO:0000256" key="7">
    <source>
        <dbReference type="HAMAP-Rule" id="MF_00985"/>
    </source>
</evidence>
<feature type="binding site" evidence="7">
    <location>
        <begin position="273"/>
        <end position="274"/>
    </location>
    <ligand>
        <name>pyridoxal 5'-phosphate</name>
        <dbReference type="ChEBI" id="CHEBI:597326"/>
        <note>ligand shared between dimeric partners</note>
    </ligand>
</feature>
<dbReference type="NCBIfam" id="NF005394">
    <property type="entry name" value="PRK06939.1"/>
    <property type="match status" value="1"/>
</dbReference>
<comment type="catalytic activity">
    <reaction evidence="7">
        <text>glycine + acetyl-CoA = (2S)-2-amino-3-oxobutanoate + CoA</text>
        <dbReference type="Rhea" id="RHEA:20736"/>
        <dbReference type="ChEBI" id="CHEBI:57287"/>
        <dbReference type="ChEBI" id="CHEBI:57288"/>
        <dbReference type="ChEBI" id="CHEBI:57305"/>
        <dbReference type="ChEBI" id="CHEBI:78948"/>
        <dbReference type="EC" id="2.3.1.29"/>
    </reaction>
</comment>
<keyword evidence="5 7" id="KW-0663">Pyridoxal phosphate</keyword>
<feature type="binding site" description="in other chain" evidence="7">
    <location>
        <begin position="209"/>
        <end position="212"/>
    </location>
    <ligand>
        <name>pyridoxal 5'-phosphate</name>
        <dbReference type="ChEBI" id="CHEBI:597326"/>
        <note>ligand shared between dimeric partners</note>
    </ligand>
</feature>
<evidence type="ECO:0000313" key="10">
    <source>
        <dbReference type="Proteomes" id="UP000595332"/>
    </source>
</evidence>
<dbReference type="PROSITE" id="PS00599">
    <property type="entry name" value="AA_TRANSFER_CLASS_2"/>
    <property type="match status" value="1"/>
</dbReference>
<feature type="binding site" evidence="7">
    <location>
        <position position="367"/>
    </location>
    <ligand>
        <name>substrate</name>
    </ligand>
</feature>
<dbReference type="Gene3D" id="3.40.640.10">
    <property type="entry name" value="Type I PLP-dependent aspartate aminotransferase-like (Major domain)"/>
    <property type="match status" value="1"/>
</dbReference>
<dbReference type="GO" id="GO:0019518">
    <property type="term" value="P:L-threonine catabolic process to glycine"/>
    <property type="evidence" value="ECO:0007669"/>
    <property type="project" value="UniProtKB-UniRule"/>
</dbReference>
<dbReference type="EMBL" id="AP014546">
    <property type="protein sequence ID" value="BBB31289.1"/>
    <property type="molecule type" value="Genomic_DNA"/>
</dbReference>
<comment type="subunit">
    <text evidence="7">Homodimer.</text>
</comment>
<dbReference type="RefSeq" id="WP_201348401.1">
    <property type="nucleotide sequence ID" value="NZ_AP014546.1"/>
</dbReference>
<comment type="function">
    <text evidence="7">Catalyzes the cleavage of 2-amino-3-ketobutyrate to glycine and acetyl-CoA.</text>
</comment>
<dbReference type="CDD" id="cd06454">
    <property type="entry name" value="KBL_like"/>
    <property type="match status" value="1"/>
</dbReference>
<evidence type="ECO:0000256" key="2">
    <source>
        <dbReference type="ARBA" id="ARBA00005029"/>
    </source>
</evidence>
<dbReference type="Gene3D" id="3.90.1150.10">
    <property type="entry name" value="Aspartate Aminotransferase, domain 1"/>
    <property type="match status" value="1"/>
</dbReference>
<dbReference type="HAMAP" id="MF_00985">
    <property type="entry name" value="2am3keto_CoA_ligase"/>
    <property type="match status" value="1"/>
</dbReference>
<dbReference type="SUPFAM" id="SSF53383">
    <property type="entry name" value="PLP-dependent transferases"/>
    <property type="match status" value="1"/>
</dbReference>
<keyword evidence="10" id="KW-1185">Reference proteome</keyword>
<comment type="pathway">
    <text evidence="2">Porphyrin-containing compound metabolism; protoporphyrin-IX biosynthesis; 5-aminolevulinate from glycine: step 1/1.</text>
</comment>
<evidence type="ECO:0000313" key="9">
    <source>
        <dbReference type="EMBL" id="BBB31289.1"/>
    </source>
</evidence>
<evidence type="ECO:0000256" key="6">
    <source>
        <dbReference type="ARBA" id="ARBA00023315"/>
    </source>
</evidence>
<proteinExistence type="inferred from homology"/>
<feature type="binding site" description="in other chain" evidence="7">
    <location>
        <begin position="112"/>
        <end position="113"/>
    </location>
    <ligand>
        <name>pyridoxal 5'-phosphate</name>
        <dbReference type="ChEBI" id="CHEBI:597326"/>
        <note>ligand shared between dimeric partners</note>
    </ligand>
</feature>
<comment type="pathway">
    <text evidence="1">Cofactor biosynthesis; biotin biosynthesis.</text>
</comment>
<dbReference type="NCBIfam" id="TIGR01822">
    <property type="entry name" value="2am3keto_CoA"/>
    <property type="match status" value="1"/>
</dbReference>
<feature type="binding site" evidence="7">
    <location>
        <position position="137"/>
    </location>
    <ligand>
        <name>substrate</name>
    </ligand>
</feature>
<evidence type="ECO:0000256" key="5">
    <source>
        <dbReference type="ARBA" id="ARBA00022898"/>
    </source>
</evidence>
<dbReference type="GO" id="GO:0005829">
    <property type="term" value="C:cytosol"/>
    <property type="evidence" value="ECO:0007669"/>
    <property type="project" value="TreeGrafter"/>
</dbReference>
<accession>A0A7R6SX16</accession>